<dbReference type="RefSeq" id="WP_349139844.1">
    <property type="nucleotide sequence ID" value="NZ_JBBMFT010000003.1"/>
</dbReference>
<evidence type="ECO:0000259" key="1">
    <source>
        <dbReference type="Pfam" id="PF12641"/>
    </source>
</evidence>
<dbReference type="PROSITE" id="PS00201">
    <property type="entry name" value="FLAVODOXIN"/>
    <property type="match status" value="1"/>
</dbReference>
<gene>
    <name evidence="2" type="primary">bilS</name>
    <name evidence="2" type="ORF">WMO45_06955</name>
</gene>
<comment type="caution">
    <text evidence="2">The sequence shown here is derived from an EMBL/GenBank/DDBJ whole genome shotgun (WGS) entry which is preliminary data.</text>
</comment>
<dbReference type="InterPro" id="IPR001226">
    <property type="entry name" value="Flavodoxin_CS"/>
</dbReference>
<dbReference type="Proteomes" id="UP001440599">
    <property type="component" value="Unassembled WGS sequence"/>
</dbReference>
<organism evidence="2 3">
    <name type="scientific">Flavonifractor hominis</name>
    <dbReference type="NCBI Taxonomy" id="3133178"/>
    <lineage>
        <taxon>Bacteria</taxon>
        <taxon>Bacillati</taxon>
        <taxon>Bacillota</taxon>
        <taxon>Clostridia</taxon>
        <taxon>Eubacteriales</taxon>
        <taxon>Oscillospiraceae</taxon>
        <taxon>Flavonifractor</taxon>
    </lineage>
</organism>
<dbReference type="InterPro" id="IPR008254">
    <property type="entry name" value="Flavodoxin/NO_synth"/>
</dbReference>
<dbReference type="EMBL" id="JBBMFT010000003">
    <property type="protein sequence ID" value="MEQ2456257.1"/>
    <property type="molecule type" value="Genomic_DNA"/>
</dbReference>
<dbReference type="Pfam" id="PF12641">
    <property type="entry name" value="Flavodoxin_3"/>
    <property type="match status" value="1"/>
</dbReference>
<evidence type="ECO:0000313" key="3">
    <source>
        <dbReference type="Proteomes" id="UP001440599"/>
    </source>
</evidence>
<proteinExistence type="predicted"/>
<name>A0ABV1ENT1_9FIRM</name>
<accession>A0ABV1ENT1</accession>
<dbReference type="InterPro" id="IPR029039">
    <property type="entry name" value="Flavoprotein-like_sf"/>
</dbReference>
<evidence type="ECO:0000313" key="2">
    <source>
        <dbReference type="EMBL" id="MEQ2456257.1"/>
    </source>
</evidence>
<keyword evidence="3" id="KW-1185">Reference proteome</keyword>
<reference evidence="2 3" key="1">
    <citation type="submission" date="2024-03" db="EMBL/GenBank/DDBJ databases">
        <title>Human intestinal bacterial collection.</title>
        <authorList>
            <person name="Pauvert C."/>
            <person name="Hitch T.C.A."/>
            <person name="Clavel T."/>
        </authorList>
    </citation>
    <scope>NUCLEOTIDE SEQUENCE [LARGE SCALE GENOMIC DNA]</scope>
    <source>
        <strain evidence="2 3">CLA-AP-H34</strain>
    </source>
</reference>
<feature type="domain" description="Flavodoxin-like" evidence="1">
    <location>
        <begin position="5"/>
        <end position="154"/>
    </location>
</feature>
<dbReference type="SUPFAM" id="SSF52218">
    <property type="entry name" value="Flavoproteins"/>
    <property type="match status" value="1"/>
</dbReference>
<sequence>MSYSIVYSSRTGNTKLLAETIRHTLPADACVYFGPPSPQALSAERIYVGFWTDKGNCDEETAAFLSTLTTQELFLFGTAGFGGSPAYFADILARVKAHLPAGAVLTGSYMCQGKMPAAVRERYAAMEDTPRRQAMLDNFDRACSHPDTADLDALIAALHTTI</sequence>
<dbReference type="InterPro" id="IPR054633">
    <property type="entry name" value="BilS"/>
</dbReference>
<protein>
    <submittedName>
        <fullName evidence="2">Flavodoxin family protein BilS</fullName>
    </submittedName>
</protein>
<dbReference type="Gene3D" id="3.40.50.360">
    <property type="match status" value="1"/>
</dbReference>
<dbReference type="NCBIfam" id="NF045594">
    <property type="entry name" value="flavodox_BilS"/>
    <property type="match status" value="1"/>
</dbReference>